<name>A0A2T5LRS9_9EURO</name>
<feature type="region of interest" description="Disordered" evidence="1">
    <location>
        <begin position="135"/>
        <end position="157"/>
    </location>
</feature>
<dbReference type="EMBL" id="MSFN02000007">
    <property type="protein sequence ID" value="PTU18992.1"/>
    <property type="molecule type" value="Genomic_DNA"/>
</dbReference>
<evidence type="ECO:0000313" key="3">
    <source>
        <dbReference type="Proteomes" id="UP000244073"/>
    </source>
</evidence>
<dbReference type="AlphaFoldDB" id="A0A2T5LRS9"/>
<proteinExistence type="predicted"/>
<sequence>MAIASATVILVPPSGHGSAQWKPRANYGAGNGSDHLANAYVAMSAQTSFHVFSISTRSPSEEEFFGNKCWRRIHDNRINTYVPYCWSTGIWDDAAVMKLFWVTRPSGMLAAIRRFHRASLLKRLPSLSTKDVKLTTQKHPITTPGTQRPRQGTLLGL</sequence>
<feature type="compositionally biased region" description="Polar residues" evidence="1">
    <location>
        <begin position="135"/>
        <end position="150"/>
    </location>
</feature>
<dbReference type="Proteomes" id="UP000244073">
    <property type="component" value="Unassembled WGS sequence"/>
</dbReference>
<dbReference type="GeneID" id="63817052"/>
<dbReference type="RefSeq" id="XP_040750384.1">
    <property type="nucleotide sequence ID" value="XM_040900170.1"/>
</dbReference>
<dbReference type="VEuPathDB" id="FungiDB:P175DRAFT_0534778"/>
<evidence type="ECO:0000256" key="1">
    <source>
        <dbReference type="SAM" id="MobiDB-lite"/>
    </source>
</evidence>
<accession>A0A2T5LRS9</accession>
<gene>
    <name evidence="2" type="ORF">P175DRAFT_0534778</name>
</gene>
<reference evidence="2 3" key="1">
    <citation type="journal article" date="2018" name="Proc. Natl. Acad. Sci. U.S.A.">
        <title>Linking secondary metabolites to gene clusters through genome sequencing of six diverse Aspergillus species.</title>
        <authorList>
            <person name="Kaerboelling I."/>
            <person name="Vesth T.C."/>
            <person name="Frisvad J.C."/>
            <person name="Nybo J.L."/>
            <person name="Theobald S."/>
            <person name="Kuo A."/>
            <person name="Bowyer P."/>
            <person name="Matsuda Y."/>
            <person name="Mondo S."/>
            <person name="Lyhne E.K."/>
            <person name="Kogle M.E."/>
            <person name="Clum A."/>
            <person name="Lipzen A."/>
            <person name="Salamov A."/>
            <person name="Ngan C.Y."/>
            <person name="Daum C."/>
            <person name="Chiniquy J."/>
            <person name="Barry K."/>
            <person name="LaButti K."/>
            <person name="Haridas S."/>
            <person name="Simmons B.A."/>
            <person name="Magnuson J.K."/>
            <person name="Mortensen U.H."/>
            <person name="Larsen T.O."/>
            <person name="Grigoriev I.V."/>
            <person name="Baker S.E."/>
            <person name="Andersen M.R."/>
        </authorList>
    </citation>
    <scope>NUCLEOTIDE SEQUENCE [LARGE SCALE GENOMIC DNA]</scope>
    <source>
        <strain evidence="2 3">IBT 24754</strain>
    </source>
</reference>
<organism evidence="2 3">
    <name type="scientific">Aspergillus ochraceoroseus IBT 24754</name>
    <dbReference type="NCBI Taxonomy" id="1392256"/>
    <lineage>
        <taxon>Eukaryota</taxon>
        <taxon>Fungi</taxon>
        <taxon>Dikarya</taxon>
        <taxon>Ascomycota</taxon>
        <taxon>Pezizomycotina</taxon>
        <taxon>Eurotiomycetes</taxon>
        <taxon>Eurotiomycetidae</taxon>
        <taxon>Eurotiales</taxon>
        <taxon>Aspergillaceae</taxon>
        <taxon>Aspergillus</taxon>
        <taxon>Aspergillus subgen. Nidulantes</taxon>
    </lineage>
</organism>
<protein>
    <submittedName>
        <fullName evidence="2">Uncharacterized protein</fullName>
    </submittedName>
</protein>
<evidence type="ECO:0000313" key="2">
    <source>
        <dbReference type="EMBL" id="PTU18992.1"/>
    </source>
</evidence>
<comment type="caution">
    <text evidence="2">The sequence shown here is derived from an EMBL/GenBank/DDBJ whole genome shotgun (WGS) entry which is preliminary data.</text>
</comment>